<evidence type="ECO:0000259" key="4">
    <source>
        <dbReference type="Pfam" id="PF03358"/>
    </source>
</evidence>
<dbReference type="Pfam" id="PF03358">
    <property type="entry name" value="FMN_red"/>
    <property type="match status" value="1"/>
</dbReference>
<dbReference type="SUPFAM" id="SSF52218">
    <property type="entry name" value="Flavoproteins"/>
    <property type="match status" value="1"/>
</dbReference>
<keyword evidence="1" id="KW-0285">Flavoprotein</keyword>
<dbReference type="Proteomes" id="UP001275440">
    <property type="component" value="Unassembled WGS sequence"/>
</dbReference>
<dbReference type="InterPro" id="IPR005025">
    <property type="entry name" value="FMN_Rdtase-like_dom"/>
</dbReference>
<keyword evidence="6" id="KW-1185">Reference proteome</keyword>
<protein>
    <submittedName>
        <fullName evidence="5">Oxidoreductase</fullName>
    </submittedName>
</protein>
<dbReference type="InterPro" id="IPR051814">
    <property type="entry name" value="NAD(P)H-dep_FMN_reductase"/>
</dbReference>
<evidence type="ECO:0000256" key="3">
    <source>
        <dbReference type="ARBA" id="ARBA00023002"/>
    </source>
</evidence>
<reference evidence="5 6" key="1">
    <citation type="submission" date="2019-10" db="EMBL/GenBank/DDBJ databases">
        <title>Draft Genome Assembly of Rhodococcus zopfii DSM44189.</title>
        <authorList>
            <person name="Sutton J.M."/>
            <person name="Akob D.M."/>
            <person name="Bushman T.J."/>
        </authorList>
    </citation>
    <scope>NUCLEOTIDE SEQUENCE [LARGE SCALE GENOMIC DNA]</scope>
    <source>
        <strain evidence="5 6">DSM 44189</strain>
    </source>
</reference>
<feature type="domain" description="NADPH-dependent FMN reductase-like" evidence="4">
    <location>
        <begin position="4"/>
        <end position="126"/>
    </location>
</feature>
<dbReference type="InterPro" id="IPR029039">
    <property type="entry name" value="Flavoprotein-like_sf"/>
</dbReference>
<evidence type="ECO:0000256" key="2">
    <source>
        <dbReference type="ARBA" id="ARBA00022643"/>
    </source>
</evidence>
<name>A0ABU3WMZ4_9NOCA</name>
<gene>
    <name evidence="5" type="ORF">F8M49_07985</name>
</gene>
<keyword evidence="3" id="KW-0560">Oxidoreductase</keyword>
<evidence type="ECO:0000313" key="6">
    <source>
        <dbReference type="Proteomes" id="UP001275440"/>
    </source>
</evidence>
<organism evidence="5 6">
    <name type="scientific">Rhodococcus zopfii</name>
    <dbReference type="NCBI Taxonomy" id="43772"/>
    <lineage>
        <taxon>Bacteria</taxon>
        <taxon>Bacillati</taxon>
        <taxon>Actinomycetota</taxon>
        <taxon>Actinomycetes</taxon>
        <taxon>Mycobacteriales</taxon>
        <taxon>Nocardiaceae</taxon>
        <taxon>Rhodococcus</taxon>
    </lineage>
</organism>
<dbReference type="EMBL" id="WBMO01000001">
    <property type="protein sequence ID" value="MDV2475367.1"/>
    <property type="molecule type" value="Genomic_DNA"/>
</dbReference>
<keyword evidence="2" id="KW-0288">FMN</keyword>
<dbReference type="Gene3D" id="3.40.50.360">
    <property type="match status" value="1"/>
</dbReference>
<dbReference type="PANTHER" id="PTHR43408:SF2">
    <property type="entry name" value="FMN REDUCTASE (NADPH)"/>
    <property type="match status" value="1"/>
</dbReference>
<accession>A0ABU3WMZ4</accession>
<evidence type="ECO:0000256" key="1">
    <source>
        <dbReference type="ARBA" id="ARBA00022630"/>
    </source>
</evidence>
<sequence>MTRRIAVVTAGLSQPSSTRLLADRISDAVGTAVTARGAAADIDAIELRDLATDLATAMTVGGLPTPALAQARERLSSADGLIAVTPVFTGSYSGLFKMFFDAVDTDALGGMPTIVAATGGSALGGRIRRAADELAALVVAAPAGVGGIRSHSNRRPPHIRTCTAHHGDAVPGVAARPHGMSGGTAIGRSAFGLR</sequence>
<evidence type="ECO:0000313" key="5">
    <source>
        <dbReference type="EMBL" id="MDV2475367.1"/>
    </source>
</evidence>
<dbReference type="PANTHER" id="PTHR43408">
    <property type="entry name" value="FMN REDUCTASE (NADPH)"/>
    <property type="match status" value="1"/>
</dbReference>
<comment type="caution">
    <text evidence="5">The sequence shown here is derived from an EMBL/GenBank/DDBJ whole genome shotgun (WGS) entry which is preliminary data.</text>
</comment>
<proteinExistence type="predicted"/>